<dbReference type="Pfam" id="PF24626">
    <property type="entry name" value="SH3_Tf2-1"/>
    <property type="match status" value="1"/>
</dbReference>
<dbReference type="GeneID" id="109722560"/>
<dbReference type="AlphaFoldDB" id="A0A6P5GJK6"/>
<gene>
    <name evidence="3" type="primary">LOC109722560</name>
</gene>
<dbReference type="Gene3D" id="3.30.420.10">
    <property type="entry name" value="Ribonuclease H-like superfamily/Ribonuclease H"/>
    <property type="match status" value="1"/>
</dbReference>
<proteinExistence type="predicted"/>
<protein>
    <submittedName>
        <fullName evidence="3">Uncharacterized protein LOC109722560</fullName>
    </submittedName>
</protein>
<dbReference type="PANTHER" id="PTHR46148">
    <property type="entry name" value="CHROMO DOMAIN-CONTAINING PROTEIN"/>
    <property type="match status" value="1"/>
</dbReference>
<dbReference type="RefSeq" id="XP_020106243.1">
    <property type="nucleotide sequence ID" value="XM_020250654.1"/>
</dbReference>
<feature type="domain" description="Chromo" evidence="1">
    <location>
        <begin position="177"/>
        <end position="224"/>
    </location>
</feature>
<dbReference type="Proteomes" id="UP000515123">
    <property type="component" value="Linkage group 16"/>
</dbReference>
<dbReference type="PROSITE" id="PS50013">
    <property type="entry name" value="CHROMO_2"/>
    <property type="match status" value="1"/>
</dbReference>
<dbReference type="InterPro" id="IPR016197">
    <property type="entry name" value="Chromo-like_dom_sf"/>
</dbReference>
<sequence length="224" mass="26427">MLRACVIDWGGSWDRHLPLAEFAYNNSYQASIQMPPFEALYRRKCRSPIHWNDVGERQILGPELVQQANEKCGLCENVYEPHRIDRRAIVSPTKGVIRFGLQGKLNPRYIGPSEILERVNNVAYRVALPPSLARVHNVFHVLMLRKYVQDLKHVIDYSPIQLREDLSYVEQPIWILDRREKVLRKRTVQLVRVLWRHHAENEATWEPEEEIRSKYPQLFPNSVK</sequence>
<keyword evidence="2" id="KW-1185">Reference proteome</keyword>
<dbReference type="OrthoDB" id="674670at2759"/>
<reference evidence="3" key="2">
    <citation type="submission" date="2025-08" db="UniProtKB">
        <authorList>
            <consortium name="RefSeq"/>
        </authorList>
    </citation>
    <scope>IDENTIFICATION</scope>
    <source>
        <tissue evidence="3">Leaf</tissue>
    </source>
</reference>
<evidence type="ECO:0000259" key="1">
    <source>
        <dbReference type="PROSITE" id="PS50013"/>
    </source>
</evidence>
<organism evidence="2 3">
    <name type="scientific">Ananas comosus</name>
    <name type="common">Pineapple</name>
    <name type="synonym">Ananas ananas</name>
    <dbReference type="NCBI Taxonomy" id="4615"/>
    <lineage>
        <taxon>Eukaryota</taxon>
        <taxon>Viridiplantae</taxon>
        <taxon>Streptophyta</taxon>
        <taxon>Embryophyta</taxon>
        <taxon>Tracheophyta</taxon>
        <taxon>Spermatophyta</taxon>
        <taxon>Magnoliopsida</taxon>
        <taxon>Liliopsida</taxon>
        <taxon>Poales</taxon>
        <taxon>Bromeliaceae</taxon>
        <taxon>Bromelioideae</taxon>
        <taxon>Ananas</taxon>
    </lineage>
</organism>
<dbReference type="GO" id="GO:0003676">
    <property type="term" value="F:nucleic acid binding"/>
    <property type="evidence" value="ECO:0007669"/>
    <property type="project" value="InterPro"/>
</dbReference>
<evidence type="ECO:0000313" key="2">
    <source>
        <dbReference type="Proteomes" id="UP000515123"/>
    </source>
</evidence>
<dbReference type="SUPFAM" id="SSF54160">
    <property type="entry name" value="Chromo domain-like"/>
    <property type="match status" value="1"/>
</dbReference>
<dbReference type="PANTHER" id="PTHR46148:SF60">
    <property type="entry name" value="CHROMO DOMAIN-CONTAINING PROTEIN"/>
    <property type="match status" value="1"/>
</dbReference>
<accession>A0A6P5GJK6</accession>
<dbReference type="InterPro" id="IPR056924">
    <property type="entry name" value="SH3_Tf2-1"/>
</dbReference>
<name>A0A6P5GJK6_ANACO</name>
<reference evidence="2" key="1">
    <citation type="journal article" date="2015" name="Nat. Genet.">
        <title>The pineapple genome and the evolution of CAM photosynthesis.</title>
        <authorList>
            <person name="Ming R."/>
            <person name="VanBuren R."/>
            <person name="Wai C.M."/>
            <person name="Tang H."/>
            <person name="Schatz M.C."/>
            <person name="Bowers J.E."/>
            <person name="Lyons E."/>
            <person name="Wang M.L."/>
            <person name="Chen J."/>
            <person name="Biggers E."/>
            <person name="Zhang J."/>
            <person name="Huang L."/>
            <person name="Zhang L."/>
            <person name="Miao W."/>
            <person name="Zhang J."/>
            <person name="Ye Z."/>
            <person name="Miao C."/>
            <person name="Lin Z."/>
            <person name="Wang H."/>
            <person name="Zhou H."/>
            <person name="Yim W.C."/>
            <person name="Priest H.D."/>
            <person name="Zheng C."/>
            <person name="Woodhouse M."/>
            <person name="Edger P.P."/>
            <person name="Guyot R."/>
            <person name="Guo H.B."/>
            <person name="Guo H."/>
            <person name="Zheng G."/>
            <person name="Singh R."/>
            <person name="Sharma A."/>
            <person name="Min X."/>
            <person name="Zheng Y."/>
            <person name="Lee H."/>
            <person name="Gurtowski J."/>
            <person name="Sedlazeck F.J."/>
            <person name="Harkess A."/>
            <person name="McKain M.R."/>
            <person name="Liao Z."/>
            <person name="Fang J."/>
            <person name="Liu J."/>
            <person name="Zhang X."/>
            <person name="Zhang Q."/>
            <person name="Hu W."/>
            <person name="Qin Y."/>
            <person name="Wang K."/>
            <person name="Chen L.Y."/>
            <person name="Shirley N."/>
            <person name="Lin Y.R."/>
            <person name="Liu L.Y."/>
            <person name="Hernandez A.G."/>
            <person name="Wright C.L."/>
            <person name="Bulone V."/>
            <person name="Tuskan G.A."/>
            <person name="Heath K."/>
            <person name="Zee F."/>
            <person name="Moore P.H."/>
            <person name="Sunkar R."/>
            <person name="Leebens-Mack J.H."/>
            <person name="Mockler T."/>
            <person name="Bennetzen J.L."/>
            <person name="Freeling M."/>
            <person name="Sankoff D."/>
            <person name="Paterson A.H."/>
            <person name="Zhu X."/>
            <person name="Yang X."/>
            <person name="Smith J.A."/>
            <person name="Cushman J.C."/>
            <person name="Paull R.E."/>
            <person name="Yu Q."/>
        </authorList>
    </citation>
    <scope>NUCLEOTIDE SEQUENCE [LARGE SCALE GENOMIC DNA]</scope>
    <source>
        <strain evidence="2">cv. F153</strain>
    </source>
</reference>
<evidence type="ECO:0000313" key="3">
    <source>
        <dbReference type="RefSeq" id="XP_020106243.1"/>
    </source>
</evidence>
<dbReference type="InterPro" id="IPR036397">
    <property type="entry name" value="RNaseH_sf"/>
</dbReference>
<dbReference type="InterPro" id="IPR000953">
    <property type="entry name" value="Chromo/chromo_shadow_dom"/>
</dbReference>